<reference evidence="1 2" key="1">
    <citation type="submission" date="2019-04" db="EMBL/GenBank/DDBJ databases">
        <title>Genome sequence of Bacillus hwajinpoensis strain Y2.</title>
        <authorList>
            <person name="Fair J.L."/>
            <person name="Maclea K.S."/>
        </authorList>
    </citation>
    <scope>NUCLEOTIDE SEQUENCE [LARGE SCALE GENOMIC DNA]</scope>
    <source>
        <strain evidence="1 2">Y2</strain>
    </source>
</reference>
<dbReference type="RefSeq" id="WP_136946753.1">
    <property type="nucleotide sequence ID" value="NZ_SWFM01000002.1"/>
</dbReference>
<sequence length="97" mass="11579">MELLVEIFAFFGEMFFAFGEGPDEERIEANIVALMAFSWFQDLTKNPEYKELMKKNDSVRHVIGKMRVKKMKKSVMYEERKERRLMKDLHKQLIGSL</sequence>
<dbReference type="EMBL" id="SWFM01000002">
    <property type="protein sequence ID" value="TKD70679.1"/>
    <property type="molecule type" value="Genomic_DNA"/>
</dbReference>
<evidence type="ECO:0000313" key="2">
    <source>
        <dbReference type="Proteomes" id="UP000310541"/>
    </source>
</evidence>
<proteinExistence type="predicted"/>
<dbReference type="Proteomes" id="UP000310541">
    <property type="component" value="Unassembled WGS sequence"/>
</dbReference>
<comment type="caution">
    <text evidence="1">The sequence shown here is derived from an EMBL/GenBank/DDBJ whole genome shotgun (WGS) entry which is preliminary data.</text>
</comment>
<organism evidence="1 2">
    <name type="scientific">Guptibacillus hwajinpoensis</name>
    <dbReference type="NCBI Taxonomy" id="208199"/>
    <lineage>
        <taxon>Bacteria</taxon>
        <taxon>Bacillati</taxon>
        <taxon>Bacillota</taxon>
        <taxon>Bacilli</taxon>
        <taxon>Bacillales</taxon>
        <taxon>Guptibacillaceae</taxon>
        <taxon>Guptibacillus</taxon>
    </lineage>
</organism>
<dbReference type="OrthoDB" id="2884692at2"/>
<gene>
    <name evidence="1" type="ORF">FBF83_08645</name>
</gene>
<accession>A0A4U1MHA9</accession>
<name>A0A4U1MHA9_9BACL</name>
<dbReference type="AlphaFoldDB" id="A0A4U1MHA9"/>
<protein>
    <submittedName>
        <fullName evidence="1">Uncharacterized protein</fullName>
    </submittedName>
</protein>
<evidence type="ECO:0000313" key="1">
    <source>
        <dbReference type="EMBL" id="TKD70679.1"/>
    </source>
</evidence>